<keyword evidence="4" id="KW-1185">Reference proteome</keyword>
<dbReference type="InterPro" id="IPR050101">
    <property type="entry name" value="CinA"/>
</dbReference>
<reference evidence="3 4" key="1">
    <citation type="submission" date="2018-06" db="EMBL/GenBank/DDBJ databases">
        <title>Genomic Encyclopedia of Type Strains, Phase IV (KMG-IV): sequencing the most valuable type-strain genomes for metagenomic binning, comparative biology and taxonomic classification.</title>
        <authorList>
            <person name="Goeker M."/>
        </authorList>
    </citation>
    <scope>NUCLEOTIDE SEQUENCE [LARGE SCALE GENOMIC DNA]</scope>
    <source>
        <strain evidence="3 4">DSM 25532</strain>
    </source>
</reference>
<evidence type="ECO:0000313" key="3">
    <source>
        <dbReference type="EMBL" id="RBP47932.1"/>
    </source>
</evidence>
<dbReference type="NCBIfam" id="TIGR00199">
    <property type="entry name" value="PncC_domain"/>
    <property type="match status" value="1"/>
</dbReference>
<name>A0A366HUH9_9BACT</name>
<evidence type="ECO:0000259" key="2">
    <source>
        <dbReference type="SMART" id="SM00852"/>
    </source>
</evidence>
<feature type="domain" description="MoaB/Mog" evidence="2">
    <location>
        <begin position="4"/>
        <end position="177"/>
    </location>
</feature>
<gene>
    <name evidence="3" type="ORF">DES53_101732</name>
</gene>
<dbReference type="InterPro" id="IPR036653">
    <property type="entry name" value="CinA-like_C"/>
</dbReference>
<dbReference type="SUPFAM" id="SSF142433">
    <property type="entry name" value="CinA-like"/>
    <property type="match status" value="1"/>
</dbReference>
<dbReference type="AlphaFoldDB" id="A0A366HUH9"/>
<dbReference type="Gene3D" id="3.90.950.20">
    <property type="entry name" value="CinA-like"/>
    <property type="match status" value="1"/>
</dbReference>
<dbReference type="Pfam" id="PF02464">
    <property type="entry name" value="CinA"/>
    <property type="match status" value="1"/>
</dbReference>
<dbReference type="NCBIfam" id="TIGR00200">
    <property type="entry name" value="cinA_nterm"/>
    <property type="match status" value="1"/>
</dbReference>
<dbReference type="NCBIfam" id="NF001813">
    <property type="entry name" value="PRK00549.1"/>
    <property type="match status" value="1"/>
</dbReference>
<dbReference type="Pfam" id="PF00994">
    <property type="entry name" value="MoCF_biosynth"/>
    <property type="match status" value="1"/>
</dbReference>
<evidence type="ECO:0000313" key="4">
    <source>
        <dbReference type="Proteomes" id="UP000253426"/>
    </source>
</evidence>
<dbReference type="NCBIfam" id="TIGR00177">
    <property type="entry name" value="molyb_syn"/>
    <property type="match status" value="1"/>
</dbReference>
<proteinExistence type="inferred from homology"/>
<dbReference type="PIRSF" id="PIRSF006728">
    <property type="entry name" value="CinA"/>
    <property type="match status" value="1"/>
</dbReference>
<dbReference type="SMART" id="SM00852">
    <property type="entry name" value="MoCF_biosynth"/>
    <property type="match status" value="1"/>
</dbReference>
<dbReference type="InterPro" id="IPR008136">
    <property type="entry name" value="CinA_C"/>
</dbReference>
<dbReference type="HAMAP" id="MF_00226_B">
    <property type="entry name" value="CinA_B"/>
    <property type="match status" value="1"/>
</dbReference>
<dbReference type="PANTHER" id="PTHR13939">
    <property type="entry name" value="NICOTINAMIDE-NUCLEOTIDE AMIDOHYDROLASE PNCC"/>
    <property type="match status" value="1"/>
</dbReference>
<comment type="caution">
    <text evidence="3">The sequence shown here is derived from an EMBL/GenBank/DDBJ whole genome shotgun (WGS) entry which is preliminary data.</text>
</comment>
<dbReference type="EMBL" id="QNRR01000001">
    <property type="protein sequence ID" value="RBP47932.1"/>
    <property type="molecule type" value="Genomic_DNA"/>
</dbReference>
<dbReference type="InterPro" id="IPR008135">
    <property type="entry name" value="Competence-induced_CinA"/>
</dbReference>
<dbReference type="RefSeq" id="WP_113956820.1">
    <property type="nucleotide sequence ID" value="NZ_QNRR01000001.1"/>
</dbReference>
<dbReference type="InterPro" id="IPR036425">
    <property type="entry name" value="MoaB/Mog-like_dom_sf"/>
</dbReference>
<evidence type="ECO:0000256" key="1">
    <source>
        <dbReference type="HAMAP-Rule" id="MF_00226"/>
    </source>
</evidence>
<comment type="similarity">
    <text evidence="1">Belongs to the CinA family.</text>
</comment>
<organism evidence="3 4">
    <name type="scientific">Roseimicrobium gellanilyticum</name>
    <dbReference type="NCBI Taxonomy" id="748857"/>
    <lineage>
        <taxon>Bacteria</taxon>
        <taxon>Pseudomonadati</taxon>
        <taxon>Verrucomicrobiota</taxon>
        <taxon>Verrucomicrobiia</taxon>
        <taxon>Verrucomicrobiales</taxon>
        <taxon>Verrucomicrobiaceae</taxon>
        <taxon>Roseimicrobium</taxon>
    </lineage>
</organism>
<dbReference type="PANTHER" id="PTHR13939:SF0">
    <property type="entry name" value="NMN AMIDOHYDROLASE-LIKE PROTEIN YFAY"/>
    <property type="match status" value="1"/>
</dbReference>
<sequence>MKIELINTGTELLIGDVINTNAAWLGQKLAELGLSVERATVVPDGMAIQDALGEACRRSDVVIVTGGLGPTSDDVSREAASAVLGLAIDVSDAVLKELTEFFAQRGKPVNEHNKRQAMVPHGGITLPNKHGTAPGVFLPAALGESRGLSCAVFLLPGPPRELKPMMEHEVIPRLREMLPGGEDRVCRYFKFTGLGESDISMALQNGLEAIGGLEIGYCLGKGDVDVRLSGPAGAIERAGVFCREALGEYLISDDRRLVEEVCVAMLSERGQWVATAESCTGGRIADRLTNVSGASRVLGHGFVTYANEAKTLHLGVPPELIAAHGAVSEPVAAAMAEGCLRVSGADHAVAVTGIAGPTGGTPEKPTGTVFIALASKGQPVEVRKRWFSGERERFKILTSQTALDFLRRRLSGYGLPIS</sequence>
<dbReference type="CDD" id="cd00885">
    <property type="entry name" value="cinA"/>
    <property type="match status" value="1"/>
</dbReference>
<dbReference type="SUPFAM" id="SSF53218">
    <property type="entry name" value="Molybdenum cofactor biosynthesis proteins"/>
    <property type="match status" value="1"/>
</dbReference>
<dbReference type="Proteomes" id="UP000253426">
    <property type="component" value="Unassembled WGS sequence"/>
</dbReference>
<protein>
    <recommendedName>
        <fullName evidence="1">CinA-like protein</fullName>
    </recommendedName>
</protein>
<accession>A0A366HUH9</accession>
<dbReference type="OrthoDB" id="9801454at2"/>
<dbReference type="Gene3D" id="3.40.980.10">
    <property type="entry name" value="MoaB/Mog-like domain"/>
    <property type="match status" value="1"/>
</dbReference>
<dbReference type="InterPro" id="IPR001453">
    <property type="entry name" value="MoaB/Mog_dom"/>
</dbReference>